<feature type="domain" description="tRNA/rRNA methyltransferase SpoU type" evidence="8">
    <location>
        <begin position="3"/>
        <end position="142"/>
    </location>
</feature>
<evidence type="ECO:0000259" key="8">
    <source>
        <dbReference type="Pfam" id="PF00588"/>
    </source>
</evidence>
<dbReference type="GO" id="GO:0141098">
    <property type="term" value="F:tRNA (cytidine(34)-2'-O)-methyltransferase activity"/>
    <property type="evidence" value="ECO:0007669"/>
    <property type="project" value="RHEA"/>
</dbReference>
<comment type="catalytic activity">
    <reaction evidence="6">
        <text>5-carboxymethylaminomethyluridine(34) in tRNA(Leu) + S-adenosyl-L-methionine = 5-carboxymethylaminomethyl-2'-O-methyluridine(34) in tRNA(Leu) + S-adenosyl-L-homocysteine + H(+)</text>
        <dbReference type="Rhea" id="RHEA:43088"/>
        <dbReference type="Rhea" id="RHEA-COMP:10333"/>
        <dbReference type="Rhea" id="RHEA-COMP:10334"/>
        <dbReference type="ChEBI" id="CHEBI:15378"/>
        <dbReference type="ChEBI" id="CHEBI:57856"/>
        <dbReference type="ChEBI" id="CHEBI:59789"/>
        <dbReference type="ChEBI" id="CHEBI:74508"/>
        <dbReference type="ChEBI" id="CHEBI:74511"/>
        <dbReference type="EC" id="2.1.1.207"/>
    </reaction>
</comment>
<evidence type="ECO:0000256" key="1">
    <source>
        <dbReference type="ARBA" id="ARBA00022490"/>
    </source>
</evidence>
<keyword evidence="2 6" id="KW-0489">Methyltransferase</keyword>
<comment type="subcellular location">
    <subcellularLocation>
        <location evidence="6">Cytoplasm</location>
    </subcellularLocation>
</comment>
<evidence type="ECO:0000256" key="7">
    <source>
        <dbReference type="PIRSR" id="PIRSR029256-1"/>
    </source>
</evidence>
<dbReference type="Gene3D" id="3.40.1280.10">
    <property type="match status" value="1"/>
</dbReference>
<evidence type="ECO:0000256" key="4">
    <source>
        <dbReference type="ARBA" id="ARBA00022691"/>
    </source>
</evidence>
<keyword evidence="1 6" id="KW-0963">Cytoplasm</keyword>
<keyword evidence="4 6" id="KW-0949">S-adenosyl-L-methionine</keyword>
<dbReference type="PANTHER" id="PTHR42971">
    <property type="entry name" value="TRNA (CYTIDINE(34)-2'-O)-METHYLTRANSFERASE"/>
    <property type="match status" value="1"/>
</dbReference>
<accession>A0A1W1W2B6</accession>
<feature type="binding site" evidence="6 7">
    <location>
        <position position="122"/>
    </location>
    <ligand>
        <name>S-adenosyl-L-methionine</name>
        <dbReference type="ChEBI" id="CHEBI:59789"/>
    </ligand>
</feature>
<evidence type="ECO:0000256" key="2">
    <source>
        <dbReference type="ARBA" id="ARBA00022603"/>
    </source>
</evidence>
<name>A0A1W1W2B6_9FIRM</name>
<keyword evidence="10" id="KW-1185">Reference proteome</keyword>
<dbReference type="EC" id="2.1.1.207" evidence="6"/>
<dbReference type="GO" id="GO:0141102">
    <property type="term" value="F:tRNA (5-carboxymethylaminomethyluridine(34)-2'-O)-methyltransferase activity"/>
    <property type="evidence" value="ECO:0007669"/>
    <property type="project" value="RHEA"/>
</dbReference>
<dbReference type="GO" id="GO:0005737">
    <property type="term" value="C:cytoplasm"/>
    <property type="evidence" value="ECO:0007669"/>
    <property type="project" value="UniProtKB-SubCell"/>
</dbReference>
<dbReference type="OrthoDB" id="9789043at2"/>
<dbReference type="InterPro" id="IPR016914">
    <property type="entry name" value="TrmL"/>
</dbReference>
<dbReference type="InterPro" id="IPR029026">
    <property type="entry name" value="tRNA_m1G_MTases_N"/>
</dbReference>
<evidence type="ECO:0000256" key="5">
    <source>
        <dbReference type="ARBA" id="ARBA00022694"/>
    </source>
</evidence>
<dbReference type="HAMAP" id="MF_01885">
    <property type="entry name" value="tRNA_methyltr_TrmL"/>
    <property type="match status" value="1"/>
</dbReference>
<dbReference type="FunFam" id="3.40.1280.10:FF:000002">
    <property type="entry name" value="Peptidylprolyl isomerase"/>
    <property type="match status" value="1"/>
</dbReference>
<reference evidence="9 10" key="1">
    <citation type="submission" date="2017-04" db="EMBL/GenBank/DDBJ databases">
        <authorList>
            <person name="Afonso C.L."/>
            <person name="Miller P.J."/>
            <person name="Scott M.A."/>
            <person name="Spackman E."/>
            <person name="Goraichik I."/>
            <person name="Dimitrov K.M."/>
            <person name="Suarez D.L."/>
            <person name="Swayne D.E."/>
        </authorList>
    </citation>
    <scope>NUCLEOTIDE SEQUENCE [LARGE SCALE GENOMIC DNA]</scope>
    <source>
        <strain evidence="9 10">ToBE</strain>
    </source>
</reference>
<evidence type="ECO:0000256" key="6">
    <source>
        <dbReference type="HAMAP-Rule" id="MF_01885"/>
    </source>
</evidence>
<gene>
    <name evidence="9" type="ORF">SAMN00808754_2813</name>
</gene>
<dbReference type="GO" id="GO:0042802">
    <property type="term" value="F:identical protein binding"/>
    <property type="evidence" value="ECO:0007669"/>
    <property type="project" value="UniProtKB-ARBA"/>
</dbReference>
<dbReference type="CDD" id="cd18094">
    <property type="entry name" value="SpoU-like_TrmL"/>
    <property type="match status" value="1"/>
</dbReference>
<feature type="binding site" evidence="6 7">
    <location>
        <position position="130"/>
    </location>
    <ligand>
        <name>S-adenosyl-L-methionine</name>
        <dbReference type="ChEBI" id="CHEBI:59789"/>
    </ligand>
</feature>
<dbReference type="STRING" id="698762.SAMN00808754_2813"/>
<organism evidence="9 10">
    <name type="scientific">Thermanaeromonas toyohensis ToBE</name>
    <dbReference type="NCBI Taxonomy" id="698762"/>
    <lineage>
        <taxon>Bacteria</taxon>
        <taxon>Bacillati</taxon>
        <taxon>Bacillota</taxon>
        <taxon>Clostridia</taxon>
        <taxon>Neomoorellales</taxon>
        <taxon>Neomoorellaceae</taxon>
        <taxon>Thermanaeromonas</taxon>
    </lineage>
</organism>
<comment type="similarity">
    <text evidence="6">Belongs to the class IV-like SAM-binding methyltransferase superfamily. RNA methyltransferase TrmH family. TrmL subfamily.</text>
</comment>
<comment type="catalytic activity">
    <reaction evidence="6">
        <text>cytidine(34) in tRNA + S-adenosyl-L-methionine = 2'-O-methylcytidine(34) in tRNA + S-adenosyl-L-homocysteine + H(+)</text>
        <dbReference type="Rhea" id="RHEA:43084"/>
        <dbReference type="Rhea" id="RHEA-COMP:10331"/>
        <dbReference type="Rhea" id="RHEA-COMP:10332"/>
        <dbReference type="ChEBI" id="CHEBI:15378"/>
        <dbReference type="ChEBI" id="CHEBI:57856"/>
        <dbReference type="ChEBI" id="CHEBI:59789"/>
        <dbReference type="ChEBI" id="CHEBI:74495"/>
        <dbReference type="ChEBI" id="CHEBI:82748"/>
        <dbReference type="EC" id="2.1.1.207"/>
    </reaction>
</comment>
<dbReference type="EMBL" id="LT838272">
    <property type="protein sequence ID" value="SMB99244.1"/>
    <property type="molecule type" value="Genomic_DNA"/>
</dbReference>
<dbReference type="PANTHER" id="PTHR42971:SF1">
    <property type="entry name" value="TRNA (CYTIDINE(34)-2'-O)-METHYLTRANSFERASE"/>
    <property type="match status" value="1"/>
</dbReference>
<sequence>MPLHVVLVEPEIPQNTGNIARTCAATGSILHLIHPLGFSLSEKYLRRAGLDYWDKVIIEEHSSWVAFCQAYPAANCYYFSTKGRRLYTEVKYSDEDFLIFGPETRGLSPDILSQAGERVLRIPMRPGLRSLNLASSVALVLYEALRQMGFPGLT</sequence>
<proteinExistence type="inferred from homology"/>
<evidence type="ECO:0000256" key="3">
    <source>
        <dbReference type="ARBA" id="ARBA00022679"/>
    </source>
</evidence>
<keyword evidence="5 6" id="KW-0819">tRNA processing</keyword>
<dbReference type="GO" id="GO:0002130">
    <property type="term" value="P:wobble position ribose methylation"/>
    <property type="evidence" value="ECO:0007669"/>
    <property type="project" value="TreeGrafter"/>
</dbReference>
<comment type="function">
    <text evidence="6">Could methylate the ribose at the nucleotide 34 wobble position in tRNA.</text>
</comment>
<evidence type="ECO:0000313" key="10">
    <source>
        <dbReference type="Proteomes" id="UP000192569"/>
    </source>
</evidence>
<comment type="caution">
    <text evidence="6">Lacks conserved residue(s) required for the propagation of feature annotation.</text>
</comment>
<dbReference type="RefSeq" id="WP_084666507.1">
    <property type="nucleotide sequence ID" value="NZ_LT838272.1"/>
</dbReference>
<dbReference type="InterPro" id="IPR029028">
    <property type="entry name" value="Alpha/beta_knot_MTases"/>
</dbReference>
<protein>
    <recommendedName>
        <fullName evidence="6">Putative tRNA (cytidine(34)-2'-O)-methyltransferase</fullName>
        <ecNumber evidence="6">2.1.1.207</ecNumber>
    </recommendedName>
    <alternativeName>
        <fullName evidence="6">tRNA (cytidine/uridine-2'-O-)-methyltransferase</fullName>
    </alternativeName>
</protein>
<dbReference type="AlphaFoldDB" id="A0A1W1W2B6"/>
<dbReference type="Pfam" id="PF00588">
    <property type="entry name" value="SpoU_methylase"/>
    <property type="match status" value="1"/>
</dbReference>
<dbReference type="InterPro" id="IPR001537">
    <property type="entry name" value="SpoU_MeTrfase"/>
</dbReference>
<feature type="binding site" evidence="6 7">
    <location>
        <position position="101"/>
    </location>
    <ligand>
        <name>S-adenosyl-L-methionine</name>
        <dbReference type="ChEBI" id="CHEBI:59789"/>
    </ligand>
</feature>
<evidence type="ECO:0000313" key="9">
    <source>
        <dbReference type="EMBL" id="SMB99244.1"/>
    </source>
</evidence>
<dbReference type="GO" id="GO:0003723">
    <property type="term" value="F:RNA binding"/>
    <property type="evidence" value="ECO:0007669"/>
    <property type="project" value="InterPro"/>
</dbReference>
<dbReference type="Proteomes" id="UP000192569">
    <property type="component" value="Chromosome I"/>
</dbReference>
<keyword evidence="3 6" id="KW-0808">Transferase</keyword>
<dbReference type="SUPFAM" id="SSF75217">
    <property type="entry name" value="alpha/beta knot"/>
    <property type="match status" value="1"/>
</dbReference>
<dbReference type="PIRSF" id="PIRSF029256">
    <property type="entry name" value="SpoU_TrmH_prd"/>
    <property type="match status" value="1"/>
</dbReference>